<dbReference type="PRINTS" id="PR00463">
    <property type="entry name" value="EP450I"/>
</dbReference>
<dbReference type="SUPFAM" id="SSF48264">
    <property type="entry name" value="Cytochrome P450"/>
    <property type="match status" value="1"/>
</dbReference>
<gene>
    <name evidence="2" type="ORF">SLS60_011929</name>
</gene>
<dbReference type="PANTHER" id="PTHR24305">
    <property type="entry name" value="CYTOCHROME P450"/>
    <property type="match status" value="1"/>
</dbReference>
<keyword evidence="1" id="KW-0812">Transmembrane</keyword>
<evidence type="ECO:0008006" key="4">
    <source>
        <dbReference type="Google" id="ProtNLM"/>
    </source>
</evidence>
<feature type="transmembrane region" description="Helical" evidence="1">
    <location>
        <begin position="6"/>
        <end position="28"/>
    </location>
</feature>
<dbReference type="Pfam" id="PF00067">
    <property type="entry name" value="p450"/>
    <property type="match status" value="2"/>
</dbReference>
<dbReference type="EMBL" id="JAKJXO020000025">
    <property type="protein sequence ID" value="KAL1591537.1"/>
    <property type="molecule type" value="Genomic_DNA"/>
</dbReference>
<protein>
    <recommendedName>
        <fullName evidence="4">Cytochrome P450</fullName>
    </recommendedName>
</protein>
<accession>A0ABR3QI66</accession>
<comment type="caution">
    <text evidence="2">The sequence shown here is derived from an EMBL/GenBank/DDBJ whole genome shotgun (WGS) entry which is preliminary data.</text>
</comment>
<dbReference type="Proteomes" id="UP001521785">
    <property type="component" value="Unassembled WGS sequence"/>
</dbReference>
<evidence type="ECO:0000313" key="2">
    <source>
        <dbReference type="EMBL" id="KAL1591537.1"/>
    </source>
</evidence>
<dbReference type="InterPro" id="IPR001128">
    <property type="entry name" value="Cyt_P450"/>
</dbReference>
<dbReference type="CDD" id="cd11060">
    <property type="entry name" value="CYP57A1-like"/>
    <property type="match status" value="1"/>
</dbReference>
<sequence>MYDTTLTLGLITQIFILYFLFTRTLTYLRLRHIPGPFLSSVSYFPLIRATLSGRAHKIYVDLSNRYGSLVRIGPQDLLASDPDLLRRMSAVRSPYQRSEWYYAVRLDPDVDNILSEPNTWEHDARRAKMATGYSGKDNAHLEADIDACIAMFVDLVEQKYLSKGSTLQLMDLARKVQFFTLDVITRAAYGDAFGYLQQDADVHDQVKIAEQVIPFLSLCASVPFLNQALNRMWVILKLGPRPTDPRGIGKVMGIAKLVVGERFGKDKVAKRDMLGAWVRNGIPQRQCESEVVLQIFAGSDTTATAIRATLLYVLTNPRVHRKLQNEIDSAPISSPITNDEARELPYLQAVIKESLRIHPPVPGLLSKRVPPGGDIVDGRHIPEGTRIGHNIWSAQRSPIFGADPNIFRPERWIEAERDQVLQMQQCTDLVFGYGRWGCLGKQVALVELNKIIVEVSKVPLYGGIH</sequence>
<reference evidence="2 3" key="1">
    <citation type="submission" date="2024-02" db="EMBL/GenBank/DDBJ databases">
        <title>De novo assembly and annotation of 12 fungi associated with fruit tree decline syndrome in Ontario, Canada.</title>
        <authorList>
            <person name="Sulman M."/>
            <person name="Ellouze W."/>
            <person name="Ilyukhin E."/>
        </authorList>
    </citation>
    <scope>NUCLEOTIDE SEQUENCE [LARGE SCALE GENOMIC DNA]</scope>
    <source>
        <strain evidence="2 3">M42-189</strain>
    </source>
</reference>
<dbReference type="PRINTS" id="PR00385">
    <property type="entry name" value="P450"/>
</dbReference>
<name>A0ABR3QI66_9PLEO</name>
<dbReference type="InterPro" id="IPR050121">
    <property type="entry name" value="Cytochrome_P450_monoxygenase"/>
</dbReference>
<dbReference type="PANTHER" id="PTHR24305:SF168">
    <property type="entry name" value="P450, PUTATIVE (EUROFUNG)-RELATED"/>
    <property type="match status" value="1"/>
</dbReference>
<organism evidence="2 3">
    <name type="scientific">Paraconiothyrium brasiliense</name>
    <dbReference type="NCBI Taxonomy" id="300254"/>
    <lineage>
        <taxon>Eukaryota</taxon>
        <taxon>Fungi</taxon>
        <taxon>Dikarya</taxon>
        <taxon>Ascomycota</taxon>
        <taxon>Pezizomycotina</taxon>
        <taxon>Dothideomycetes</taxon>
        <taxon>Pleosporomycetidae</taxon>
        <taxon>Pleosporales</taxon>
        <taxon>Massarineae</taxon>
        <taxon>Didymosphaeriaceae</taxon>
        <taxon>Paraconiothyrium</taxon>
    </lineage>
</organism>
<evidence type="ECO:0000256" key="1">
    <source>
        <dbReference type="SAM" id="Phobius"/>
    </source>
</evidence>
<proteinExistence type="predicted"/>
<keyword evidence="1" id="KW-0472">Membrane</keyword>
<dbReference type="InterPro" id="IPR002401">
    <property type="entry name" value="Cyt_P450_E_grp-I"/>
</dbReference>
<dbReference type="InterPro" id="IPR036396">
    <property type="entry name" value="Cyt_P450_sf"/>
</dbReference>
<keyword evidence="1" id="KW-1133">Transmembrane helix</keyword>
<keyword evidence="3" id="KW-1185">Reference proteome</keyword>
<evidence type="ECO:0000313" key="3">
    <source>
        <dbReference type="Proteomes" id="UP001521785"/>
    </source>
</evidence>
<dbReference type="Gene3D" id="1.10.630.10">
    <property type="entry name" value="Cytochrome P450"/>
    <property type="match status" value="1"/>
</dbReference>